<evidence type="ECO:0000313" key="7">
    <source>
        <dbReference type="EMBL" id="ORY39382.1"/>
    </source>
</evidence>
<evidence type="ECO:0000256" key="3">
    <source>
        <dbReference type="ARBA" id="ARBA00023242"/>
    </source>
</evidence>
<evidence type="ECO:0000259" key="6">
    <source>
        <dbReference type="Pfam" id="PF05843"/>
    </source>
</evidence>
<accession>A0A1Y2BX82</accession>
<dbReference type="InterPro" id="IPR003107">
    <property type="entry name" value="HAT"/>
</dbReference>
<dbReference type="GO" id="GO:0005634">
    <property type="term" value="C:nucleus"/>
    <property type="evidence" value="ECO:0007669"/>
    <property type="project" value="UniProtKB-SubCell"/>
</dbReference>
<proteinExistence type="predicted"/>
<dbReference type="PANTHER" id="PTHR19980:SF0">
    <property type="entry name" value="CLEAVAGE STIMULATION FACTOR SUBUNIT 3"/>
    <property type="match status" value="1"/>
</dbReference>
<dbReference type="STRING" id="329046.A0A1Y2BX82"/>
<dbReference type="OrthoDB" id="26282at2759"/>
<reference evidence="7 8" key="1">
    <citation type="submission" date="2016-07" db="EMBL/GenBank/DDBJ databases">
        <title>Pervasive Adenine N6-methylation of Active Genes in Fungi.</title>
        <authorList>
            <consortium name="DOE Joint Genome Institute"/>
            <person name="Mondo S.J."/>
            <person name="Dannebaum R.O."/>
            <person name="Kuo R.C."/>
            <person name="Labutti K."/>
            <person name="Haridas S."/>
            <person name="Kuo A."/>
            <person name="Salamov A."/>
            <person name="Ahrendt S.R."/>
            <person name="Lipzen A."/>
            <person name="Sullivan W."/>
            <person name="Andreopoulos W.B."/>
            <person name="Clum A."/>
            <person name="Lindquist E."/>
            <person name="Daum C."/>
            <person name="Ramamoorthy G.K."/>
            <person name="Gryganskyi A."/>
            <person name="Culley D."/>
            <person name="Magnuson J.K."/>
            <person name="James T.Y."/>
            <person name="O'Malley M.A."/>
            <person name="Stajich J.E."/>
            <person name="Spatafora J.W."/>
            <person name="Visel A."/>
            <person name="Grigoriev I.V."/>
        </authorList>
    </citation>
    <scope>NUCLEOTIDE SEQUENCE [LARGE SCALE GENOMIC DNA]</scope>
    <source>
        <strain evidence="7 8">JEL800</strain>
    </source>
</reference>
<dbReference type="InterPro" id="IPR008847">
    <property type="entry name" value="Suf"/>
</dbReference>
<evidence type="ECO:0000256" key="2">
    <source>
        <dbReference type="ARBA" id="ARBA00022737"/>
    </source>
</evidence>
<feature type="region of interest" description="Disordered" evidence="5">
    <location>
        <begin position="705"/>
        <end position="777"/>
    </location>
</feature>
<dbReference type="AlphaFoldDB" id="A0A1Y2BX82"/>
<comment type="caution">
    <text evidence="7">The sequence shown here is derived from an EMBL/GenBank/DDBJ whole genome shotgun (WGS) entry which is preliminary data.</text>
</comment>
<keyword evidence="2" id="KW-0677">Repeat</keyword>
<evidence type="ECO:0000256" key="1">
    <source>
        <dbReference type="ARBA" id="ARBA00004123"/>
    </source>
</evidence>
<dbReference type="GO" id="GO:0003729">
    <property type="term" value="F:mRNA binding"/>
    <property type="evidence" value="ECO:0007669"/>
    <property type="project" value="TreeGrafter"/>
</dbReference>
<dbReference type="Pfam" id="PF05843">
    <property type="entry name" value="Suf"/>
    <property type="match status" value="1"/>
</dbReference>
<feature type="compositionally biased region" description="Basic and acidic residues" evidence="5">
    <location>
        <begin position="11"/>
        <end position="24"/>
    </location>
</feature>
<feature type="domain" description="Suppressor of forked" evidence="6">
    <location>
        <begin position="32"/>
        <end position="591"/>
    </location>
</feature>
<dbReference type="EMBL" id="MCGO01000040">
    <property type="protein sequence ID" value="ORY39382.1"/>
    <property type="molecule type" value="Genomic_DNA"/>
</dbReference>
<sequence>MEATWTPVPESEGKKARADKADKADKKAASRLETLKAAVDAEPWLVDAWTDFVAEAIRSGGVDGARAAFDAVLAQFPTSAKHWIAYIEFEQQNKAFDRVEALFNRCLRSIVSVDIWRFYLTYIQAVHSPSAVPEEKRAESRQIVLKAFDLVLSNVGLDKDSGSIWLEYIAYIKAGTALTKYEEQQMMELQRKVYHKALSIPLSNIEQIWKDYDVFENSLNKLTARKFLSERSAGYMMARTAYRELKIITATIDAMQPTWLPTPTKWTETDFEVLRAWKKYIAWEKNNPLRIEDASVLSSRVVYAYKSALLMMRFFPELWHDAARYLIELGKLDDAAALLQQAVEALPRSLLLGFALAELEESRKKEAAVVSKVYETLITNLESWVSEINAKYDHERDTLMALLKKVEIARKRKLVQAKEAWSLAWIVYMRSARRSQSVLVARNLFKRARKSDLCTYHVYVAAALMEYYSSKDIKIACNIFEAGMKAFAEDQANAAGYIVHYLDFLIQMNDDNNARALFERALVLLSPEQARDIWALFFKNEVANGDLSNILKVERRMRDTYPGDADSALGIKHLGDRWSFLDIQFVAREELGLKGFMSLHSLDPLHIDAIAQPDLSKWTAYKPEARDKPLLPEKILVTAPIPVEPVHKLHQFKLPNPIATLLDRLPPASSYNGPQLPLDDVVDALTRLPVPTPISTGRMVLFPRVSDSMDRGGSSSRYDDRDRDRNRDRDRERDRERDRGGARSGGRHVDRYVGGGASSGKRKGGGYGSDEERHRKR</sequence>
<evidence type="ECO:0000313" key="8">
    <source>
        <dbReference type="Proteomes" id="UP000193642"/>
    </source>
</evidence>
<organism evidence="7 8">
    <name type="scientific">Rhizoclosmatium globosum</name>
    <dbReference type="NCBI Taxonomy" id="329046"/>
    <lineage>
        <taxon>Eukaryota</taxon>
        <taxon>Fungi</taxon>
        <taxon>Fungi incertae sedis</taxon>
        <taxon>Chytridiomycota</taxon>
        <taxon>Chytridiomycota incertae sedis</taxon>
        <taxon>Chytridiomycetes</taxon>
        <taxon>Chytridiales</taxon>
        <taxon>Chytriomycetaceae</taxon>
        <taxon>Rhizoclosmatium</taxon>
    </lineage>
</organism>
<keyword evidence="4" id="KW-0802">TPR repeat</keyword>
<name>A0A1Y2BX82_9FUNG</name>
<dbReference type="InterPro" id="IPR045243">
    <property type="entry name" value="Rna14-like"/>
</dbReference>
<evidence type="ECO:0000256" key="4">
    <source>
        <dbReference type="PROSITE-ProRule" id="PRU00339"/>
    </source>
</evidence>
<dbReference type="PANTHER" id="PTHR19980">
    <property type="entry name" value="RNA CLEAVAGE STIMULATION FACTOR"/>
    <property type="match status" value="1"/>
</dbReference>
<evidence type="ECO:0000256" key="5">
    <source>
        <dbReference type="SAM" id="MobiDB-lite"/>
    </source>
</evidence>
<dbReference type="PROSITE" id="PS50005">
    <property type="entry name" value="TPR"/>
    <property type="match status" value="1"/>
</dbReference>
<keyword evidence="3" id="KW-0539">Nucleus</keyword>
<feature type="region of interest" description="Disordered" evidence="5">
    <location>
        <begin position="1"/>
        <end position="24"/>
    </location>
</feature>
<dbReference type="SMART" id="SM00386">
    <property type="entry name" value="HAT"/>
    <property type="match status" value="9"/>
</dbReference>
<dbReference type="InterPro" id="IPR011990">
    <property type="entry name" value="TPR-like_helical_dom_sf"/>
</dbReference>
<dbReference type="InterPro" id="IPR019734">
    <property type="entry name" value="TPR_rpt"/>
</dbReference>
<comment type="subcellular location">
    <subcellularLocation>
        <location evidence="1">Nucleus</location>
    </subcellularLocation>
</comment>
<dbReference type="Proteomes" id="UP000193642">
    <property type="component" value="Unassembled WGS sequence"/>
</dbReference>
<dbReference type="SUPFAM" id="SSF48452">
    <property type="entry name" value="TPR-like"/>
    <property type="match status" value="1"/>
</dbReference>
<protein>
    <submittedName>
        <fullName evidence="7">Suf-domain-containing protein</fullName>
    </submittedName>
</protein>
<gene>
    <name evidence="7" type="ORF">BCR33DRAFT_788389</name>
</gene>
<dbReference type="GO" id="GO:0031124">
    <property type="term" value="P:mRNA 3'-end processing"/>
    <property type="evidence" value="ECO:0007669"/>
    <property type="project" value="InterPro"/>
</dbReference>
<dbReference type="Gene3D" id="1.25.40.1040">
    <property type="match status" value="1"/>
</dbReference>
<keyword evidence="8" id="KW-1185">Reference proteome</keyword>
<feature type="repeat" description="TPR" evidence="4">
    <location>
        <begin position="316"/>
        <end position="349"/>
    </location>
</feature>
<feature type="compositionally biased region" description="Basic and acidic residues" evidence="5">
    <location>
        <begin position="717"/>
        <end position="751"/>
    </location>
</feature>